<dbReference type="SUPFAM" id="SSF51735">
    <property type="entry name" value="NAD(P)-binding Rossmann-fold domains"/>
    <property type="match status" value="1"/>
</dbReference>
<reference evidence="3 4" key="1">
    <citation type="submission" date="2018-01" db="EMBL/GenBank/DDBJ databases">
        <title>Glutamicibacter soli strain NHPC-3 Whole genome sequence and assembly.</title>
        <authorList>
            <person name="Choudhury P."/>
            <person name="Gupta D."/>
            <person name="Sengupta K."/>
            <person name="Jawed A."/>
            <person name="Sultana N."/>
            <person name="Saha P."/>
        </authorList>
    </citation>
    <scope>NUCLEOTIDE SEQUENCE [LARGE SCALE GENOMIC DNA]</scope>
    <source>
        <strain evidence="3 4">NHPC-3</strain>
    </source>
</reference>
<dbReference type="AlphaFoldDB" id="A0A365YN43"/>
<evidence type="ECO:0000256" key="1">
    <source>
        <dbReference type="ARBA" id="ARBA00006484"/>
    </source>
</evidence>
<dbReference type="InterPro" id="IPR036291">
    <property type="entry name" value="NAD(P)-bd_dom_sf"/>
</dbReference>
<evidence type="ECO:0000256" key="2">
    <source>
        <dbReference type="ARBA" id="ARBA00023002"/>
    </source>
</evidence>
<dbReference type="PANTHER" id="PTHR43477:SF1">
    <property type="entry name" value="DIHYDROANTICAPSIN 7-DEHYDROGENASE"/>
    <property type="match status" value="1"/>
</dbReference>
<dbReference type="RefSeq" id="WP_113606426.1">
    <property type="nucleotide sequence ID" value="NZ_POAF01000001.1"/>
</dbReference>
<dbReference type="PRINTS" id="PR00081">
    <property type="entry name" value="GDHRDH"/>
</dbReference>
<comment type="caution">
    <text evidence="3">The sequence shown here is derived from an EMBL/GenBank/DDBJ whole genome shotgun (WGS) entry which is preliminary data.</text>
</comment>
<dbReference type="EMBL" id="POAF01000001">
    <property type="protein sequence ID" value="RBM04131.1"/>
    <property type="molecule type" value="Genomic_DNA"/>
</dbReference>
<dbReference type="Gene3D" id="3.40.50.720">
    <property type="entry name" value="NAD(P)-binding Rossmann-like Domain"/>
    <property type="match status" value="1"/>
</dbReference>
<keyword evidence="4" id="KW-1185">Reference proteome</keyword>
<dbReference type="GO" id="GO:0016491">
    <property type="term" value="F:oxidoreductase activity"/>
    <property type="evidence" value="ECO:0007669"/>
    <property type="project" value="UniProtKB-KW"/>
</dbReference>
<evidence type="ECO:0000313" key="4">
    <source>
        <dbReference type="Proteomes" id="UP000252167"/>
    </source>
</evidence>
<dbReference type="InterPro" id="IPR002347">
    <property type="entry name" value="SDR_fam"/>
</dbReference>
<dbReference type="CDD" id="cd05233">
    <property type="entry name" value="SDR_c"/>
    <property type="match status" value="1"/>
</dbReference>
<dbReference type="Proteomes" id="UP000252167">
    <property type="component" value="Unassembled WGS sequence"/>
</dbReference>
<comment type="similarity">
    <text evidence="1">Belongs to the short-chain dehydrogenases/reductases (SDR) family.</text>
</comment>
<dbReference type="Pfam" id="PF00106">
    <property type="entry name" value="adh_short"/>
    <property type="match status" value="1"/>
</dbReference>
<gene>
    <name evidence="3" type="ORF">C1H84_02240</name>
</gene>
<protein>
    <submittedName>
        <fullName evidence="3">NAD(P)-dependent oxidoreductase</fullName>
    </submittedName>
</protein>
<dbReference type="InterPro" id="IPR051122">
    <property type="entry name" value="SDR_DHRS6-like"/>
</dbReference>
<sequence>MSEQTLDQKQQGRKAPVVLIAGATSASGIACAKALMEAGAKVLAIGSDADRLVERMPRGVLRYQCDLAYHPAVEHLRDTIHGQHGPIDVLLHLVGGWRGGKSIAGQSDEDWDFLHESVMTTLRNTSRVFVDDLVASEAGRLAIVSSESVLNPTPSNANYGAVKAAAEHWVNAVARLFTKQAPQAAALSWVVKALSDKPADQAPEGHTPVEFLAKAAVDALRTDAAKLNGTRVALPKAGAKATPAAPEA</sequence>
<organism evidence="3 4">
    <name type="scientific">Glutamicibacter soli</name>
    <dbReference type="NCBI Taxonomy" id="453836"/>
    <lineage>
        <taxon>Bacteria</taxon>
        <taxon>Bacillati</taxon>
        <taxon>Actinomycetota</taxon>
        <taxon>Actinomycetes</taxon>
        <taxon>Micrococcales</taxon>
        <taxon>Micrococcaceae</taxon>
        <taxon>Glutamicibacter</taxon>
    </lineage>
</organism>
<accession>A0A365YN43</accession>
<name>A0A365YN43_9MICC</name>
<proteinExistence type="inferred from homology"/>
<dbReference type="PANTHER" id="PTHR43477">
    <property type="entry name" value="DIHYDROANTICAPSIN 7-DEHYDROGENASE"/>
    <property type="match status" value="1"/>
</dbReference>
<evidence type="ECO:0000313" key="3">
    <source>
        <dbReference type="EMBL" id="RBM04131.1"/>
    </source>
</evidence>
<keyword evidence="2" id="KW-0560">Oxidoreductase</keyword>